<dbReference type="EMBL" id="OW150024">
    <property type="protein sequence ID" value="CAH2031371.1"/>
    <property type="molecule type" value="Genomic_DNA"/>
</dbReference>
<reference evidence="8 9" key="1">
    <citation type="submission" date="2022-03" db="EMBL/GenBank/DDBJ databases">
        <authorList>
            <person name="Koch H."/>
        </authorList>
    </citation>
    <scope>NUCLEOTIDE SEQUENCE [LARGE SCALE GENOMIC DNA]</scope>
    <source>
        <strain evidence="8 9">G1</strain>
    </source>
</reference>
<feature type="domain" description="Sigma-54 factor interaction" evidence="6">
    <location>
        <begin position="155"/>
        <end position="383"/>
    </location>
</feature>
<dbReference type="Gene3D" id="3.40.50.300">
    <property type="entry name" value="P-loop containing nucleotide triphosphate hydrolases"/>
    <property type="match status" value="1"/>
</dbReference>
<dbReference type="SUPFAM" id="SSF52172">
    <property type="entry name" value="CheY-like"/>
    <property type="match status" value="1"/>
</dbReference>
<gene>
    <name evidence="8" type="ORF">GEAMG1_1541</name>
</gene>
<dbReference type="CDD" id="cd00009">
    <property type="entry name" value="AAA"/>
    <property type="match status" value="1"/>
</dbReference>
<dbReference type="Pfam" id="PF00072">
    <property type="entry name" value="Response_reg"/>
    <property type="match status" value="1"/>
</dbReference>
<evidence type="ECO:0000256" key="5">
    <source>
        <dbReference type="PROSITE-ProRule" id="PRU00169"/>
    </source>
</evidence>
<keyword evidence="3" id="KW-0805">Transcription regulation</keyword>
<dbReference type="PROSITE" id="PS50110">
    <property type="entry name" value="RESPONSE_REGULATORY"/>
    <property type="match status" value="1"/>
</dbReference>
<evidence type="ECO:0000313" key="9">
    <source>
        <dbReference type="Proteomes" id="UP001295463"/>
    </source>
</evidence>
<dbReference type="PANTHER" id="PTHR32071">
    <property type="entry name" value="TRANSCRIPTIONAL REGULATORY PROTEIN"/>
    <property type="match status" value="1"/>
</dbReference>
<dbReference type="Gene3D" id="3.40.50.2300">
    <property type="match status" value="1"/>
</dbReference>
<dbReference type="InterPro" id="IPR009057">
    <property type="entry name" value="Homeodomain-like_sf"/>
</dbReference>
<dbReference type="InterPro" id="IPR058031">
    <property type="entry name" value="AAA_lid_NorR"/>
</dbReference>
<keyword evidence="4" id="KW-0804">Transcription</keyword>
<accession>A0ABM9D828</accession>
<dbReference type="PANTHER" id="PTHR32071:SF13">
    <property type="entry name" value="RESPONSE REGULATOR HSFA"/>
    <property type="match status" value="1"/>
</dbReference>
<dbReference type="Gene3D" id="1.10.10.60">
    <property type="entry name" value="Homeodomain-like"/>
    <property type="match status" value="1"/>
</dbReference>
<dbReference type="SMART" id="SM00382">
    <property type="entry name" value="AAA"/>
    <property type="match status" value="1"/>
</dbReference>
<dbReference type="InterPro" id="IPR025662">
    <property type="entry name" value="Sigma_54_int_dom_ATP-bd_1"/>
</dbReference>
<keyword evidence="1" id="KW-0547">Nucleotide-binding</keyword>
<dbReference type="Pfam" id="PF02954">
    <property type="entry name" value="HTH_8"/>
    <property type="match status" value="1"/>
</dbReference>
<dbReference type="SUPFAM" id="SSF46689">
    <property type="entry name" value="Homeodomain-like"/>
    <property type="match status" value="1"/>
</dbReference>
<dbReference type="Gene3D" id="1.10.8.60">
    <property type="match status" value="1"/>
</dbReference>
<dbReference type="InterPro" id="IPR001789">
    <property type="entry name" value="Sig_transdc_resp-reg_receiver"/>
</dbReference>
<evidence type="ECO:0000259" key="7">
    <source>
        <dbReference type="PROSITE" id="PS50110"/>
    </source>
</evidence>
<keyword evidence="9" id="KW-1185">Reference proteome</keyword>
<name>A0ABM9D828_9BACT</name>
<evidence type="ECO:0000256" key="4">
    <source>
        <dbReference type="ARBA" id="ARBA00023163"/>
    </source>
</evidence>
<dbReference type="PROSITE" id="PS50045">
    <property type="entry name" value="SIGMA54_INTERACT_4"/>
    <property type="match status" value="1"/>
</dbReference>
<dbReference type="Pfam" id="PF25601">
    <property type="entry name" value="AAA_lid_14"/>
    <property type="match status" value="1"/>
</dbReference>
<evidence type="ECO:0000256" key="1">
    <source>
        <dbReference type="ARBA" id="ARBA00022741"/>
    </source>
</evidence>
<dbReference type="InterPro" id="IPR027417">
    <property type="entry name" value="P-loop_NTPase"/>
</dbReference>
<dbReference type="InterPro" id="IPR003593">
    <property type="entry name" value="AAA+_ATPase"/>
</dbReference>
<organism evidence="8 9">
    <name type="scientific">Trichlorobacter ammonificans</name>
    <dbReference type="NCBI Taxonomy" id="2916410"/>
    <lineage>
        <taxon>Bacteria</taxon>
        <taxon>Pseudomonadati</taxon>
        <taxon>Thermodesulfobacteriota</taxon>
        <taxon>Desulfuromonadia</taxon>
        <taxon>Geobacterales</taxon>
        <taxon>Geobacteraceae</taxon>
        <taxon>Trichlorobacter</taxon>
    </lineage>
</organism>
<dbReference type="PROSITE" id="PS00676">
    <property type="entry name" value="SIGMA54_INTERACT_2"/>
    <property type="match status" value="1"/>
</dbReference>
<dbReference type="SMART" id="SM00448">
    <property type="entry name" value="REC"/>
    <property type="match status" value="1"/>
</dbReference>
<dbReference type="Pfam" id="PF00158">
    <property type="entry name" value="Sigma54_activat"/>
    <property type="match status" value="1"/>
</dbReference>
<dbReference type="RefSeq" id="WP_305732200.1">
    <property type="nucleotide sequence ID" value="NZ_OW150024.1"/>
</dbReference>
<evidence type="ECO:0000256" key="2">
    <source>
        <dbReference type="ARBA" id="ARBA00022840"/>
    </source>
</evidence>
<dbReference type="SUPFAM" id="SSF52540">
    <property type="entry name" value="P-loop containing nucleoside triphosphate hydrolases"/>
    <property type="match status" value="1"/>
</dbReference>
<evidence type="ECO:0000259" key="6">
    <source>
        <dbReference type="PROSITE" id="PS50045"/>
    </source>
</evidence>
<feature type="modified residue" description="4-aspartylphosphate" evidence="5">
    <location>
        <position position="60"/>
    </location>
</feature>
<dbReference type="PROSITE" id="PS00675">
    <property type="entry name" value="SIGMA54_INTERACT_1"/>
    <property type="match status" value="1"/>
</dbReference>
<dbReference type="InterPro" id="IPR002078">
    <property type="entry name" value="Sigma_54_int"/>
</dbReference>
<dbReference type="PRINTS" id="PR01590">
    <property type="entry name" value="HTHFIS"/>
</dbReference>
<keyword evidence="2" id="KW-0067">ATP-binding</keyword>
<keyword evidence="5" id="KW-0597">Phosphoprotein</keyword>
<feature type="domain" description="Response regulatory" evidence="7">
    <location>
        <begin position="10"/>
        <end position="125"/>
    </location>
</feature>
<dbReference type="Proteomes" id="UP001295463">
    <property type="component" value="Chromosome"/>
</dbReference>
<proteinExistence type="predicted"/>
<dbReference type="InterPro" id="IPR011006">
    <property type="entry name" value="CheY-like_superfamily"/>
</dbReference>
<dbReference type="InterPro" id="IPR025943">
    <property type="entry name" value="Sigma_54_int_dom_ATP-bd_2"/>
</dbReference>
<evidence type="ECO:0000313" key="8">
    <source>
        <dbReference type="EMBL" id="CAH2031371.1"/>
    </source>
</evidence>
<dbReference type="InterPro" id="IPR002197">
    <property type="entry name" value="HTH_Fis"/>
</dbReference>
<protein>
    <submittedName>
        <fullName evidence="8">Sigma-54-dependent transcriptional response regulator</fullName>
    </submittedName>
</protein>
<sequence length="475" mass="52172">MYSILNSLPPILLVDDDPVVLEISIAALQAEGIGNVQVLNDSRKIMPFLETTPVSLIILDLMMPHLTGLDLLPLLIRDYPHIPVIVMTSADDVDTAVYCIKAGAADYLTKPMEIERLLSSVQRALLLTELSRENTTLRDYLLNDCLQHPDAFDEIITSSKKMRAIFQYVEVVASSDQPVLITGQTGVGKELIARAIARLSGRKGAFVTVNAAGLDDTIFSDTLFGHKKGAFTGADQNREGLVSAAAGGTLFLDEIGDLSETSQIKLLRLIQEKEFYPTGSDLLKKTDARIIVATNHDLATQIPAGKFRKDLYYRLCSHRIHIPPLSERREDIPLLLDHFLEKAARALKKPQPKASREVTALLSTYNFDGNVRELHAMVFDAVARSNGGLVTLDCFVGLTRSELPAPDLTPLLPKKELGEALYAHFGRFPTIREVEDYLISTAMGLTNGNQRSAAMLLGIARQTLSKRLNNTAAGE</sequence>
<evidence type="ECO:0000256" key="3">
    <source>
        <dbReference type="ARBA" id="ARBA00023015"/>
    </source>
</evidence>